<dbReference type="Gene3D" id="3.30.710.10">
    <property type="entry name" value="Potassium Channel Kv1.1, Chain A"/>
    <property type="match status" value="1"/>
</dbReference>
<evidence type="ECO:0000313" key="2">
    <source>
        <dbReference type="EMBL" id="KAG9975788.1"/>
    </source>
</evidence>
<dbReference type="SMART" id="SM00225">
    <property type="entry name" value="BTB"/>
    <property type="match status" value="1"/>
</dbReference>
<sequence length="245" mass="27374">MATEVVMESRNCSLYNNNTLSDITVKFNGRQVYAHKAILAQKSAYFMTAFTSLLPVATSEEVDLGVDDDSEAVHAMVRYIYDLPYAQQVTDIPGSSEESLVSCLNVFTAADKYDVASLRPMVVKRFEDLMETNWESESFATSIQKLTAAAAAFCAKNLPKLIKQDEFVNMIQEEEPFTGRLLTDFLTGGSIETVQLRTCNQNSCRNKEPSASNLQGLLYRCVVCGYNLNDMYGGSRCDYRKAYVI</sequence>
<dbReference type="Proteomes" id="UP000729357">
    <property type="component" value="Unassembled WGS sequence"/>
</dbReference>
<comment type="caution">
    <text evidence="2">The sequence shown here is derived from an EMBL/GenBank/DDBJ whole genome shotgun (WGS) entry which is preliminary data.</text>
</comment>
<gene>
    <name evidence="2" type="ORF">KCU98_g11131</name>
</gene>
<dbReference type="SUPFAM" id="SSF54695">
    <property type="entry name" value="POZ domain"/>
    <property type="match status" value="1"/>
</dbReference>
<evidence type="ECO:0000259" key="1">
    <source>
        <dbReference type="PROSITE" id="PS50097"/>
    </source>
</evidence>
<dbReference type="PROSITE" id="PS50097">
    <property type="entry name" value="BTB"/>
    <property type="match status" value="1"/>
</dbReference>
<dbReference type="InterPro" id="IPR000210">
    <property type="entry name" value="BTB/POZ_dom"/>
</dbReference>
<dbReference type="EMBL" id="JAHFXS010001742">
    <property type="protein sequence ID" value="KAG9975788.1"/>
    <property type="molecule type" value="Genomic_DNA"/>
</dbReference>
<dbReference type="InterPro" id="IPR011333">
    <property type="entry name" value="SKP1/BTB/POZ_sf"/>
</dbReference>
<proteinExistence type="predicted"/>
<dbReference type="PANTHER" id="PTHR24413">
    <property type="entry name" value="SPECKLE-TYPE POZ PROTEIN"/>
    <property type="match status" value="1"/>
</dbReference>
<protein>
    <recommendedName>
        <fullName evidence="1">BTB domain-containing protein</fullName>
    </recommendedName>
</protein>
<reference evidence="2" key="1">
    <citation type="journal article" date="2021" name="J Fungi (Basel)">
        <title>Virulence traits and population genomics of the black yeast Aureobasidium melanogenum.</title>
        <authorList>
            <person name="Cernosa A."/>
            <person name="Sun X."/>
            <person name="Gostincar C."/>
            <person name="Fang C."/>
            <person name="Gunde-Cimerman N."/>
            <person name="Song Z."/>
        </authorList>
    </citation>
    <scope>NUCLEOTIDE SEQUENCE</scope>
    <source>
        <strain evidence="2">EXF-9298</strain>
    </source>
</reference>
<dbReference type="AlphaFoldDB" id="A0A9P8FIV2"/>
<keyword evidence="3" id="KW-1185">Reference proteome</keyword>
<organism evidence="2 3">
    <name type="scientific">Aureobasidium melanogenum</name>
    <name type="common">Aureobasidium pullulans var. melanogenum</name>
    <dbReference type="NCBI Taxonomy" id="46634"/>
    <lineage>
        <taxon>Eukaryota</taxon>
        <taxon>Fungi</taxon>
        <taxon>Dikarya</taxon>
        <taxon>Ascomycota</taxon>
        <taxon>Pezizomycotina</taxon>
        <taxon>Dothideomycetes</taxon>
        <taxon>Dothideomycetidae</taxon>
        <taxon>Dothideales</taxon>
        <taxon>Saccotheciaceae</taxon>
        <taxon>Aureobasidium</taxon>
    </lineage>
</organism>
<reference evidence="2" key="2">
    <citation type="submission" date="2021-08" db="EMBL/GenBank/DDBJ databases">
        <authorList>
            <person name="Gostincar C."/>
            <person name="Sun X."/>
            <person name="Song Z."/>
            <person name="Gunde-Cimerman N."/>
        </authorList>
    </citation>
    <scope>NUCLEOTIDE SEQUENCE</scope>
    <source>
        <strain evidence="2">EXF-9298</strain>
    </source>
</reference>
<feature type="domain" description="BTB" evidence="1">
    <location>
        <begin position="21"/>
        <end position="82"/>
    </location>
</feature>
<dbReference type="Pfam" id="PF00651">
    <property type="entry name" value="BTB"/>
    <property type="match status" value="1"/>
</dbReference>
<evidence type="ECO:0000313" key="3">
    <source>
        <dbReference type="Proteomes" id="UP000729357"/>
    </source>
</evidence>
<feature type="non-terminal residue" evidence="2">
    <location>
        <position position="1"/>
    </location>
</feature>
<dbReference type="CDD" id="cd18186">
    <property type="entry name" value="BTB_POZ_ZBTB_KLHL-like"/>
    <property type="match status" value="1"/>
</dbReference>
<accession>A0A9P8FIV2</accession>
<name>A0A9P8FIV2_AURME</name>